<keyword evidence="9" id="KW-1185">Reference proteome</keyword>
<evidence type="ECO:0000256" key="6">
    <source>
        <dbReference type="SAM" id="MobiDB-lite"/>
    </source>
</evidence>
<name>A0A7W7SX46_9ACTN</name>
<evidence type="ECO:0000256" key="4">
    <source>
        <dbReference type="ARBA" id="ARBA00023163"/>
    </source>
</evidence>
<dbReference type="InterPro" id="IPR009057">
    <property type="entry name" value="Homeodomain-like_sf"/>
</dbReference>
<feature type="region of interest" description="Disordered" evidence="6">
    <location>
        <begin position="190"/>
        <end position="214"/>
    </location>
</feature>
<gene>
    <name evidence="8" type="ORF">FHR38_006307</name>
</gene>
<keyword evidence="4" id="KW-0804">Transcription</keyword>
<dbReference type="InterPro" id="IPR036271">
    <property type="entry name" value="Tet_transcr_reg_TetR-rel_C_sf"/>
</dbReference>
<keyword evidence="2" id="KW-0805">Transcription regulation</keyword>
<evidence type="ECO:0000259" key="7">
    <source>
        <dbReference type="PROSITE" id="PS50977"/>
    </source>
</evidence>
<dbReference type="PROSITE" id="PS50977">
    <property type="entry name" value="HTH_TETR_2"/>
    <property type="match status" value="1"/>
</dbReference>
<evidence type="ECO:0000313" key="8">
    <source>
        <dbReference type="EMBL" id="MBB4962574.1"/>
    </source>
</evidence>
<evidence type="ECO:0000256" key="1">
    <source>
        <dbReference type="ARBA" id="ARBA00022491"/>
    </source>
</evidence>
<organism evidence="8 9">
    <name type="scientific">Micromonospora polyrhachis</name>
    <dbReference type="NCBI Taxonomy" id="1282883"/>
    <lineage>
        <taxon>Bacteria</taxon>
        <taxon>Bacillati</taxon>
        <taxon>Actinomycetota</taxon>
        <taxon>Actinomycetes</taxon>
        <taxon>Micromonosporales</taxon>
        <taxon>Micromonosporaceae</taxon>
        <taxon>Micromonospora</taxon>
    </lineage>
</organism>
<dbReference type="SUPFAM" id="SSF48498">
    <property type="entry name" value="Tetracyclin repressor-like, C-terminal domain"/>
    <property type="match status" value="1"/>
</dbReference>
<dbReference type="Gene3D" id="1.10.357.10">
    <property type="entry name" value="Tetracycline Repressor, domain 2"/>
    <property type="match status" value="1"/>
</dbReference>
<protein>
    <submittedName>
        <fullName evidence="8">AcrR family transcriptional regulator</fullName>
    </submittedName>
</protein>
<sequence>MPKVVDHEERRRHLGAAACVVLARAGSAGMTVRAVANEAGLALATAQHYLPTRERMVRAAIDHLAGRVVDRARTIPAESITLEVVRQAVLQLVPLDDERTFEARVWLILTAEALVDDQIAAILAESEAELLANLERLISLGMTSGSIGSHVDARLESTALTTLMDGLTVRVLTTGLSPADAHREIDAHLARLTPRGDESTTSDRDGRFGPRLPG</sequence>
<feature type="DNA-binding region" description="H-T-H motif" evidence="5">
    <location>
        <begin position="31"/>
        <end position="50"/>
    </location>
</feature>
<dbReference type="SUPFAM" id="SSF46689">
    <property type="entry name" value="Homeodomain-like"/>
    <property type="match status" value="1"/>
</dbReference>
<keyword evidence="3 5" id="KW-0238">DNA-binding</keyword>
<dbReference type="InterPro" id="IPR001647">
    <property type="entry name" value="HTH_TetR"/>
</dbReference>
<dbReference type="Proteomes" id="UP000578819">
    <property type="component" value="Unassembled WGS sequence"/>
</dbReference>
<evidence type="ECO:0000256" key="5">
    <source>
        <dbReference type="PROSITE-ProRule" id="PRU00335"/>
    </source>
</evidence>
<dbReference type="Pfam" id="PF13977">
    <property type="entry name" value="TetR_C_6"/>
    <property type="match status" value="1"/>
</dbReference>
<dbReference type="GO" id="GO:0003677">
    <property type="term" value="F:DNA binding"/>
    <property type="evidence" value="ECO:0007669"/>
    <property type="project" value="UniProtKB-UniRule"/>
</dbReference>
<dbReference type="InterPro" id="IPR039538">
    <property type="entry name" value="BetI_C"/>
</dbReference>
<evidence type="ECO:0000313" key="9">
    <source>
        <dbReference type="Proteomes" id="UP000578819"/>
    </source>
</evidence>
<feature type="domain" description="HTH tetR-type" evidence="7">
    <location>
        <begin position="8"/>
        <end position="68"/>
    </location>
</feature>
<keyword evidence="1" id="KW-0678">Repressor</keyword>
<dbReference type="AlphaFoldDB" id="A0A7W7SX46"/>
<dbReference type="RefSeq" id="WP_184538871.1">
    <property type="nucleotide sequence ID" value="NZ_JACHJW010000001.1"/>
</dbReference>
<reference evidence="8 9" key="1">
    <citation type="submission" date="2020-08" db="EMBL/GenBank/DDBJ databases">
        <title>Sequencing the genomes of 1000 actinobacteria strains.</title>
        <authorList>
            <person name="Klenk H.-P."/>
        </authorList>
    </citation>
    <scope>NUCLEOTIDE SEQUENCE [LARGE SCALE GENOMIC DNA]</scope>
    <source>
        <strain evidence="8 9">DSM 45886</strain>
    </source>
</reference>
<comment type="caution">
    <text evidence="8">The sequence shown here is derived from an EMBL/GenBank/DDBJ whole genome shotgun (WGS) entry which is preliminary data.</text>
</comment>
<evidence type="ECO:0000256" key="3">
    <source>
        <dbReference type="ARBA" id="ARBA00023125"/>
    </source>
</evidence>
<accession>A0A7W7SX46</accession>
<evidence type="ECO:0000256" key="2">
    <source>
        <dbReference type="ARBA" id="ARBA00023015"/>
    </source>
</evidence>
<dbReference type="EMBL" id="JACHJW010000001">
    <property type="protein sequence ID" value="MBB4962574.1"/>
    <property type="molecule type" value="Genomic_DNA"/>
</dbReference>
<proteinExistence type="predicted"/>
<feature type="compositionally biased region" description="Basic and acidic residues" evidence="6">
    <location>
        <begin position="190"/>
        <end position="208"/>
    </location>
</feature>